<keyword evidence="6" id="KW-1185">Reference proteome</keyword>
<accession>A0A323TGL6</accession>
<keyword evidence="1" id="KW-0645">Protease</keyword>
<dbReference type="InterPro" id="IPR009003">
    <property type="entry name" value="Peptidase_S1_PA"/>
</dbReference>
<dbReference type="Gene3D" id="2.40.10.120">
    <property type="match status" value="1"/>
</dbReference>
<protein>
    <submittedName>
        <fullName evidence="5">Peptidase S1</fullName>
    </submittedName>
</protein>
<organism evidence="5 6">
    <name type="scientific">Salipaludibacillus keqinensis</name>
    <dbReference type="NCBI Taxonomy" id="2045207"/>
    <lineage>
        <taxon>Bacteria</taxon>
        <taxon>Bacillati</taxon>
        <taxon>Bacillota</taxon>
        <taxon>Bacilli</taxon>
        <taxon>Bacillales</taxon>
        <taxon>Bacillaceae</taxon>
    </lineage>
</organism>
<dbReference type="PANTHER" id="PTHR43343">
    <property type="entry name" value="PEPTIDASE S12"/>
    <property type="match status" value="1"/>
</dbReference>
<dbReference type="EMBL" id="PDOD01000003">
    <property type="protein sequence ID" value="PYZ92707.1"/>
    <property type="molecule type" value="Genomic_DNA"/>
</dbReference>
<dbReference type="Proteomes" id="UP000248214">
    <property type="component" value="Unassembled WGS sequence"/>
</dbReference>
<keyword evidence="4" id="KW-0812">Transmembrane</keyword>
<keyword evidence="2" id="KW-0378">Hydrolase</keyword>
<name>A0A323TGL6_9BACI</name>
<evidence type="ECO:0000256" key="2">
    <source>
        <dbReference type="ARBA" id="ARBA00022801"/>
    </source>
</evidence>
<dbReference type="InterPro" id="IPR001940">
    <property type="entry name" value="Peptidase_S1C"/>
</dbReference>
<proteinExistence type="predicted"/>
<dbReference type="SUPFAM" id="SSF50494">
    <property type="entry name" value="Trypsin-like serine proteases"/>
    <property type="match status" value="1"/>
</dbReference>
<dbReference type="PRINTS" id="PR00834">
    <property type="entry name" value="PROTEASES2C"/>
</dbReference>
<dbReference type="InterPro" id="IPR051201">
    <property type="entry name" value="Chloro_Bact_Ser_Proteases"/>
</dbReference>
<sequence length="285" mass="31521">MFCQHCGTQMKETDETCPQCQSKQPPSWKKFVVSVFLMLIVGIGVGITSITTYQSATEKTPVVGMEVTHLKETYKRSTLFQTPYFIEVREAPRDLTEVIADAQHCVYTIVTWGEQGSGFLYNEHGMVVTNAHVVQGAETATIITKNGNEYEGTLQGSSNRLDIAVLHVEEFEGREPFPMEVDEPFRTGEEVVALGSPGGVHNTATIGHITNTNRDLWIGHYEYEDLYEISAKISEGNSGGPLLAKNHEKFIAINAARNLNDPSIGYSIPLYKVKSLIDDMIAGEV</sequence>
<evidence type="ECO:0000256" key="4">
    <source>
        <dbReference type="SAM" id="Phobius"/>
    </source>
</evidence>
<feature type="transmembrane region" description="Helical" evidence="4">
    <location>
        <begin position="31"/>
        <end position="53"/>
    </location>
</feature>
<dbReference type="PANTHER" id="PTHR43343:SF3">
    <property type="entry name" value="PROTEASE DO-LIKE 8, CHLOROPLASTIC"/>
    <property type="match status" value="1"/>
</dbReference>
<keyword evidence="4" id="KW-0472">Membrane</keyword>
<dbReference type="AlphaFoldDB" id="A0A323TGL6"/>
<evidence type="ECO:0000256" key="1">
    <source>
        <dbReference type="ARBA" id="ARBA00022670"/>
    </source>
</evidence>
<dbReference type="GO" id="GO:0004252">
    <property type="term" value="F:serine-type endopeptidase activity"/>
    <property type="evidence" value="ECO:0007669"/>
    <property type="project" value="InterPro"/>
</dbReference>
<keyword evidence="3" id="KW-0720">Serine protease</keyword>
<keyword evidence="4" id="KW-1133">Transmembrane helix</keyword>
<dbReference type="OrthoDB" id="189537at2"/>
<evidence type="ECO:0000313" key="6">
    <source>
        <dbReference type="Proteomes" id="UP000248214"/>
    </source>
</evidence>
<reference evidence="5 6" key="1">
    <citation type="submission" date="2017-10" db="EMBL/GenBank/DDBJ databases">
        <title>Bacillus sp. nov., a halophilic bacterium isolated from a Keqin Lake.</title>
        <authorList>
            <person name="Wang H."/>
        </authorList>
    </citation>
    <scope>NUCLEOTIDE SEQUENCE [LARGE SCALE GENOMIC DNA]</scope>
    <source>
        <strain evidence="5 6">KQ-12</strain>
    </source>
</reference>
<dbReference type="RefSeq" id="WP_110610255.1">
    <property type="nucleotide sequence ID" value="NZ_PDOD01000003.1"/>
</dbReference>
<evidence type="ECO:0000256" key="3">
    <source>
        <dbReference type="ARBA" id="ARBA00022825"/>
    </source>
</evidence>
<dbReference type="Pfam" id="PF13365">
    <property type="entry name" value="Trypsin_2"/>
    <property type="match status" value="1"/>
</dbReference>
<gene>
    <name evidence="5" type="ORF">CR194_13705</name>
</gene>
<evidence type="ECO:0000313" key="5">
    <source>
        <dbReference type="EMBL" id="PYZ92707.1"/>
    </source>
</evidence>
<comment type="caution">
    <text evidence="5">The sequence shown here is derived from an EMBL/GenBank/DDBJ whole genome shotgun (WGS) entry which is preliminary data.</text>
</comment>
<dbReference type="GO" id="GO:0006508">
    <property type="term" value="P:proteolysis"/>
    <property type="evidence" value="ECO:0007669"/>
    <property type="project" value="UniProtKB-KW"/>
</dbReference>